<feature type="signal peptide" evidence="3">
    <location>
        <begin position="1"/>
        <end position="25"/>
    </location>
</feature>
<evidence type="ECO:0000313" key="5">
    <source>
        <dbReference type="Proteomes" id="UP001181693"/>
    </source>
</evidence>
<feature type="compositionally biased region" description="Basic residues" evidence="2">
    <location>
        <begin position="202"/>
        <end position="211"/>
    </location>
</feature>
<feature type="chain" id="PRO_5043326776" evidence="3">
    <location>
        <begin position="26"/>
        <end position="227"/>
    </location>
</feature>
<comment type="caution">
    <text evidence="4">The sequence shown here is derived from an EMBL/GenBank/DDBJ whole genome shotgun (WGS) entry which is preliminary data.</text>
</comment>
<dbReference type="EMBL" id="DYDO01000003">
    <property type="protein sequence ID" value="DBA28086.1"/>
    <property type="molecule type" value="Genomic_DNA"/>
</dbReference>
<gene>
    <name evidence="4" type="ORF">GDO54_008495</name>
</gene>
<dbReference type="GO" id="GO:0019216">
    <property type="term" value="P:regulation of lipid metabolic process"/>
    <property type="evidence" value="ECO:0007669"/>
    <property type="project" value="InterPro"/>
</dbReference>
<sequence>MPATGSISLLCLICLLGIPVQESWALQNPDLPPYSRDEVNLLSEGLLQIGTGLRREVNYTKIQIKSIFQQLKQFNSTLEKLSEQIKQTSKLGEELETKTRSLEDNDKMYKALAEISEELVKLQEEGISLDNMIKPLEKKVQIALDTREKEHLSANTSDIMSIIEKQNMQIDALQMIVDTHQGHINSQEVKIKRLLRKTGSKNLKAKRRRNLGPREKSKDGQICQTQN</sequence>
<dbReference type="PANTHER" id="PTHR21463:SF0">
    <property type="entry name" value="ANGIOPOIETIN-LIKE PROTEIN 8"/>
    <property type="match status" value="1"/>
</dbReference>
<proteinExistence type="predicted"/>
<reference evidence="4" key="1">
    <citation type="thesis" date="2020" institute="ProQuest LLC" country="789 East Eisenhower Parkway, Ann Arbor, MI, USA">
        <title>Comparative Genomics and Chromosome Evolution.</title>
        <authorList>
            <person name="Mudd A.B."/>
        </authorList>
    </citation>
    <scope>NUCLEOTIDE SEQUENCE</scope>
    <source>
        <strain evidence="4">1538</strain>
        <tissue evidence="4">Blood</tissue>
    </source>
</reference>
<evidence type="ECO:0000256" key="1">
    <source>
        <dbReference type="SAM" id="Coils"/>
    </source>
</evidence>
<feature type="region of interest" description="Disordered" evidence="2">
    <location>
        <begin position="202"/>
        <end position="227"/>
    </location>
</feature>
<dbReference type="PANTHER" id="PTHR21463">
    <property type="entry name" value="ANGIOPOIETIN-LIKE PROTEIN 8"/>
    <property type="match status" value="1"/>
</dbReference>
<feature type="coiled-coil region" evidence="1">
    <location>
        <begin position="64"/>
        <end position="125"/>
    </location>
</feature>
<keyword evidence="3" id="KW-0732">Signal</keyword>
<dbReference type="AlphaFoldDB" id="A0AAV3AU95"/>
<keyword evidence="1" id="KW-0175">Coiled coil</keyword>
<evidence type="ECO:0000256" key="3">
    <source>
        <dbReference type="SAM" id="SignalP"/>
    </source>
</evidence>
<evidence type="ECO:0000313" key="4">
    <source>
        <dbReference type="EMBL" id="DBA28086.1"/>
    </source>
</evidence>
<keyword evidence="5" id="KW-1185">Reference proteome</keyword>
<organism evidence="4 5">
    <name type="scientific">Pyxicephalus adspersus</name>
    <name type="common">African bullfrog</name>
    <dbReference type="NCBI Taxonomy" id="30357"/>
    <lineage>
        <taxon>Eukaryota</taxon>
        <taxon>Metazoa</taxon>
        <taxon>Chordata</taxon>
        <taxon>Craniata</taxon>
        <taxon>Vertebrata</taxon>
        <taxon>Euteleostomi</taxon>
        <taxon>Amphibia</taxon>
        <taxon>Batrachia</taxon>
        <taxon>Anura</taxon>
        <taxon>Neobatrachia</taxon>
        <taxon>Ranoidea</taxon>
        <taxon>Pyxicephalidae</taxon>
        <taxon>Pyxicephalinae</taxon>
        <taxon>Pyxicephalus</taxon>
    </lineage>
</organism>
<dbReference type="Proteomes" id="UP001181693">
    <property type="component" value="Unassembled WGS sequence"/>
</dbReference>
<name>A0AAV3AU95_PYXAD</name>
<accession>A0AAV3AU95</accession>
<protein>
    <submittedName>
        <fullName evidence="4">Uncharacterized protein</fullName>
    </submittedName>
</protein>
<dbReference type="GO" id="GO:0070328">
    <property type="term" value="P:triglyceride homeostasis"/>
    <property type="evidence" value="ECO:0007669"/>
    <property type="project" value="InterPro"/>
</dbReference>
<dbReference type="InterPro" id="IPR026614">
    <property type="entry name" value="ANGPTL8"/>
</dbReference>
<evidence type="ECO:0000256" key="2">
    <source>
        <dbReference type="SAM" id="MobiDB-lite"/>
    </source>
</evidence>